<sequence length="165" mass="18779">MYQQGIVTTCNADELDIPVVELRKLAQRGPLRRLGHGVYRFDDFPQTVDSTEAEAVAMVGGHVYLEGKSVLALLGLGHAKPARIEIATTRQNRRILPRWIQVTQRTTLKVDETTRYHGVPSVYLQHTLRQIQHKIPRLRWEEAIEQAANRELLGPSQVRTLLTPK</sequence>
<name>A0A1B7M2N6_9MICC</name>
<proteinExistence type="predicted"/>
<gene>
    <name evidence="2" type="ORF">A6F49_04145</name>
</gene>
<dbReference type="EMBL" id="LXEY01000007">
    <property type="protein sequence ID" value="OAV62858.1"/>
    <property type="molecule type" value="Genomic_DNA"/>
</dbReference>
<dbReference type="Pfam" id="PF13338">
    <property type="entry name" value="AbiEi_4"/>
    <property type="match status" value="1"/>
</dbReference>
<dbReference type="RefSeq" id="WP_043056082.1">
    <property type="nucleotide sequence ID" value="NZ_LXEY01000007.1"/>
</dbReference>
<keyword evidence="3" id="KW-1185">Reference proteome</keyword>
<comment type="caution">
    <text evidence="2">The sequence shown here is derived from an EMBL/GenBank/DDBJ whole genome shotgun (WGS) entry which is preliminary data.</text>
</comment>
<reference evidence="2 3" key="1">
    <citation type="submission" date="2016-04" db="EMBL/GenBank/DDBJ databases">
        <title>First whole genome shotgun sequence of the bacterium Enteractinococcus sp. strain UASWS1574.</title>
        <authorList>
            <person name="Crovadore J."/>
            <person name="Chablais R."/>
            <person name="Lefort F."/>
        </authorList>
    </citation>
    <scope>NUCLEOTIDE SEQUENCE [LARGE SCALE GENOMIC DNA]</scope>
    <source>
        <strain evidence="2 3">UASWS1574</strain>
    </source>
</reference>
<evidence type="ECO:0000313" key="3">
    <source>
        <dbReference type="Proteomes" id="UP000078292"/>
    </source>
</evidence>
<dbReference type="AlphaFoldDB" id="A0A1B7M2N6"/>
<accession>A0A1B7M2N6</accession>
<protein>
    <recommendedName>
        <fullName evidence="1">AbiEi antitoxin N-terminal domain-containing protein</fullName>
    </recommendedName>
</protein>
<organism evidence="2 3">
    <name type="scientific">Enteractinococcus helveticum</name>
    <dbReference type="NCBI Taxonomy" id="1837282"/>
    <lineage>
        <taxon>Bacteria</taxon>
        <taxon>Bacillati</taxon>
        <taxon>Actinomycetota</taxon>
        <taxon>Actinomycetes</taxon>
        <taxon>Micrococcales</taxon>
        <taxon>Micrococcaceae</taxon>
    </lineage>
</organism>
<feature type="domain" description="AbiEi antitoxin N-terminal" evidence="1">
    <location>
        <begin position="3"/>
        <end position="41"/>
    </location>
</feature>
<dbReference type="Proteomes" id="UP000078292">
    <property type="component" value="Unassembled WGS sequence"/>
</dbReference>
<evidence type="ECO:0000313" key="2">
    <source>
        <dbReference type="EMBL" id="OAV62858.1"/>
    </source>
</evidence>
<dbReference type="InterPro" id="IPR025159">
    <property type="entry name" value="AbiEi_N"/>
</dbReference>
<evidence type="ECO:0000259" key="1">
    <source>
        <dbReference type="Pfam" id="PF13338"/>
    </source>
</evidence>